<evidence type="ECO:0000256" key="1">
    <source>
        <dbReference type="ARBA" id="ARBA00022603"/>
    </source>
</evidence>
<dbReference type="GO" id="GO:0016433">
    <property type="term" value="F:rRNA (adenine) methyltransferase activity"/>
    <property type="evidence" value="ECO:0007669"/>
    <property type="project" value="UniProtKB-UniRule"/>
</dbReference>
<protein>
    <recommendedName>
        <fullName evidence="4">25S rRNA adenine-N(1) methyltransferase</fullName>
        <ecNumber evidence="4">2.1.1.-</ecNumber>
    </recommendedName>
</protein>
<keyword evidence="2 4" id="KW-0808">Transferase</keyword>
<dbReference type="InterPro" id="IPR021867">
    <property type="entry name" value="Bmt2/SAMTOR"/>
</dbReference>
<feature type="compositionally biased region" description="Polar residues" evidence="5">
    <location>
        <begin position="12"/>
        <end position="35"/>
    </location>
</feature>
<comment type="similarity">
    <text evidence="4">Belongs to the BMT2 family.</text>
</comment>
<dbReference type="Gene3D" id="3.40.50.150">
    <property type="entry name" value="Vaccinia Virus protein VP39"/>
    <property type="match status" value="1"/>
</dbReference>
<dbReference type="AlphaFoldDB" id="M2PQ26"/>
<dbReference type="HOGENOM" id="CLU_041583_1_0_1"/>
<evidence type="ECO:0000313" key="6">
    <source>
        <dbReference type="EMBL" id="EMD38644.1"/>
    </source>
</evidence>
<keyword evidence="4" id="KW-0539">Nucleus</keyword>
<feature type="binding site" evidence="4">
    <location>
        <position position="132"/>
    </location>
    <ligand>
        <name>S-adenosyl-L-methionine</name>
        <dbReference type="ChEBI" id="CHEBI:59789"/>
    </ligand>
</feature>
<keyword evidence="1 4" id="KW-0489">Methyltransferase</keyword>
<dbReference type="PANTHER" id="PTHR21008">
    <property type="entry name" value="S-ADENOSYLMETHIONINE SENSOR UPSTREAM OF MTORC1-RELATED"/>
    <property type="match status" value="1"/>
</dbReference>
<dbReference type="EC" id="2.1.1.-" evidence="4"/>
<reference evidence="6 7" key="1">
    <citation type="journal article" date="2012" name="Proc. Natl. Acad. Sci. U.S.A.">
        <title>Comparative genomics of Ceriporiopsis subvermispora and Phanerochaete chrysosporium provide insight into selective ligninolysis.</title>
        <authorList>
            <person name="Fernandez-Fueyo E."/>
            <person name="Ruiz-Duenas F.J."/>
            <person name="Ferreira P."/>
            <person name="Floudas D."/>
            <person name="Hibbett D.S."/>
            <person name="Canessa P."/>
            <person name="Larrondo L.F."/>
            <person name="James T.Y."/>
            <person name="Seelenfreund D."/>
            <person name="Lobos S."/>
            <person name="Polanco R."/>
            <person name="Tello M."/>
            <person name="Honda Y."/>
            <person name="Watanabe T."/>
            <person name="Watanabe T."/>
            <person name="Ryu J.S."/>
            <person name="Kubicek C.P."/>
            <person name="Schmoll M."/>
            <person name="Gaskell J."/>
            <person name="Hammel K.E."/>
            <person name="St John F.J."/>
            <person name="Vanden Wymelenberg A."/>
            <person name="Sabat G."/>
            <person name="Splinter BonDurant S."/>
            <person name="Syed K."/>
            <person name="Yadav J.S."/>
            <person name="Doddapaneni H."/>
            <person name="Subramanian V."/>
            <person name="Lavin J.L."/>
            <person name="Oguiza J.A."/>
            <person name="Perez G."/>
            <person name="Pisabarro A.G."/>
            <person name="Ramirez L."/>
            <person name="Santoyo F."/>
            <person name="Master E."/>
            <person name="Coutinho P.M."/>
            <person name="Henrissat B."/>
            <person name="Lombard V."/>
            <person name="Magnuson J.K."/>
            <person name="Kuees U."/>
            <person name="Hori C."/>
            <person name="Igarashi K."/>
            <person name="Samejima M."/>
            <person name="Held B.W."/>
            <person name="Barry K.W."/>
            <person name="LaButti K.M."/>
            <person name="Lapidus A."/>
            <person name="Lindquist E.A."/>
            <person name="Lucas S.M."/>
            <person name="Riley R."/>
            <person name="Salamov A.A."/>
            <person name="Hoffmeister D."/>
            <person name="Schwenk D."/>
            <person name="Hadar Y."/>
            <person name="Yarden O."/>
            <person name="de Vries R.P."/>
            <person name="Wiebenga A."/>
            <person name="Stenlid J."/>
            <person name="Eastwood D."/>
            <person name="Grigoriev I.V."/>
            <person name="Berka R.M."/>
            <person name="Blanchette R.A."/>
            <person name="Kersten P."/>
            <person name="Martinez A.T."/>
            <person name="Vicuna R."/>
            <person name="Cullen D."/>
        </authorList>
    </citation>
    <scope>NUCLEOTIDE SEQUENCE [LARGE SCALE GENOMIC DNA]</scope>
    <source>
        <strain evidence="6 7">B</strain>
    </source>
</reference>
<proteinExistence type="inferred from homology"/>
<dbReference type="Pfam" id="PF11968">
    <property type="entry name" value="Bmt2"/>
    <property type="match status" value="1"/>
</dbReference>
<evidence type="ECO:0000256" key="4">
    <source>
        <dbReference type="HAMAP-Rule" id="MF_03044"/>
    </source>
</evidence>
<sequence length="295" mass="33167">MPKVLKRKRKTPVTSEVSNGQAAGPSGASSKPQSTRTVIRRFHVLIKRQAQLTSILRKKGGSLSFIDVQTELVDVEREIEELGGLQAYQKMSSIGQGNDRGGGSEKVLIEWLKGLEMHKNREAARLRLLEVGALKPDNYSSCSAWIDVTPIDLHSRHPSIMEQDLLLMDEDQHRGKWDIISLSLVMNFVPDAKDRGRMLRLAHSMLCDEGLLFVVLPLPCILNSRYMTPEHFDRLIRTVGFTILQTRWKAGGKMAYWLLRRTSESSPNANAKAPAPFAKKVELRSGNRNNFAILL</sequence>
<dbReference type="STRING" id="914234.M2PQ26"/>
<accession>M2PQ26</accession>
<keyword evidence="3 4" id="KW-0949">S-adenosyl-L-methionine</keyword>
<comment type="subcellular location">
    <subcellularLocation>
        <location evidence="4">Nucleus</location>
        <location evidence="4">Nucleolus</location>
    </subcellularLocation>
</comment>
<dbReference type="EMBL" id="KB445795">
    <property type="protein sequence ID" value="EMD38644.1"/>
    <property type="molecule type" value="Genomic_DNA"/>
</dbReference>
<dbReference type="GO" id="GO:0005730">
    <property type="term" value="C:nucleolus"/>
    <property type="evidence" value="ECO:0007669"/>
    <property type="project" value="UniProtKB-SubCell"/>
</dbReference>
<dbReference type="Proteomes" id="UP000016930">
    <property type="component" value="Unassembled WGS sequence"/>
</dbReference>
<dbReference type="PANTHER" id="PTHR21008:SF1">
    <property type="entry name" value="25S RRNA (ADENINE(2142)-N(1))-METHYLTRANSFERASE"/>
    <property type="match status" value="1"/>
</dbReference>
<gene>
    <name evidence="6" type="ORF">CERSUDRAFT_73096</name>
</gene>
<dbReference type="SUPFAM" id="SSF53335">
    <property type="entry name" value="S-adenosyl-L-methionine-dependent methyltransferases"/>
    <property type="match status" value="1"/>
</dbReference>
<feature type="region of interest" description="Disordered" evidence="5">
    <location>
        <begin position="1"/>
        <end position="35"/>
    </location>
</feature>
<dbReference type="HAMAP" id="MF_03044">
    <property type="entry name" value="BMT2"/>
    <property type="match status" value="1"/>
</dbReference>
<organism evidence="6 7">
    <name type="scientific">Ceriporiopsis subvermispora (strain B)</name>
    <name type="common">White-rot fungus</name>
    <name type="synonym">Gelatoporia subvermispora</name>
    <dbReference type="NCBI Taxonomy" id="914234"/>
    <lineage>
        <taxon>Eukaryota</taxon>
        <taxon>Fungi</taxon>
        <taxon>Dikarya</taxon>
        <taxon>Basidiomycota</taxon>
        <taxon>Agaricomycotina</taxon>
        <taxon>Agaricomycetes</taxon>
        <taxon>Polyporales</taxon>
        <taxon>Gelatoporiaceae</taxon>
        <taxon>Gelatoporia</taxon>
    </lineage>
</organism>
<comment type="function">
    <text evidence="4">S-adenosyl-L-methionine-dependent methyltransferase that specifically methylates the N(1) position of an adenine present in helix 65 in 25S rRNA.</text>
</comment>
<keyword evidence="7" id="KW-1185">Reference proteome</keyword>
<dbReference type="OrthoDB" id="5954793at2759"/>
<feature type="binding site" evidence="4">
    <location>
        <position position="152"/>
    </location>
    <ligand>
        <name>S-adenosyl-L-methionine</name>
        <dbReference type="ChEBI" id="CHEBI:59789"/>
    </ligand>
</feature>
<name>M2PQ26_CERS8</name>
<evidence type="ECO:0000313" key="7">
    <source>
        <dbReference type="Proteomes" id="UP000016930"/>
    </source>
</evidence>
<dbReference type="InterPro" id="IPR029063">
    <property type="entry name" value="SAM-dependent_MTases_sf"/>
</dbReference>
<evidence type="ECO:0000256" key="2">
    <source>
        <dbReference type="ARBA" id="ARBA00022679"/>
    </source>
</evidence>
<evidence type="ECO:0000256" key="3">
    <source>
        <dbReference type="ARBA" id="ARBA00022691"/>
    </source>
</evidence>
<feature type="compositionally biased region" description="Basic residues" evidence="5">
    <location>
        <begin position="1"/>
        <end position="11"/>
    </location>
</feature>
<evidence type="ECO:0000256" key="5">
    <source>
        <dbReference type="SAM" id="MobiDB-lite"/>
    </source>
</evidence>